<feature type="non-terminal residue" evidence="1">
    <location>
        <position position="110"/>
    </location>
</feature>
<organism evidence="1 2">
    <name type="scientific">Mycena maculata</name>
    <dbReference type="NCBI Taxonomy" id="230809"/>
    <lineage>
        <taxon>Eukaryota</taxon>
        <taxon>Fungi</taxon>
        <taxon>Dikarya</taxon>
        <taxon>Basidiomycota</taxon>
        <taxon>Agaricomycotina</taxon>
        <taxon>Agaricomycetes</taxon>
        <taxon>Agaricomycetidae</taxon>
        <taxon>Agaricales</taxon>
        <taxon>Marasmiineae</taxon>
        <taxon>Mycenaceae</taxon>
        <taxon>Mycena</taxon>
    </lineage>
</organism>
<dbReference type="Gene3D" id="6.10.140.2220">
    <property type="match status" value="1"/>
</dbReference>
<keyword evidence="2" id="KW-1185">Reference proteome</keyword>
<evidence type="ECO:0008006" key="3">
    <source>
        <dbReference type="Google" id="ProtNLM"/>
    </source>
</evidence>
<evidence type="ECO:0000313" key="1">
    <source>
        <dbReference type="EMBL" id="KAJ7741447.1"/>
    </source>
</evidence>
<dbReference type="AlphaFoldDB" id="A0AAD7N2E2"/>
<dbReference type="EMBL" id="JARJLG010000123">
    <property type="protein sequence ID" value="KAJ7741447.1"/>
    <property type="molecule type" value="Genomic_DNA"/>
</dbReference>
<comment type="caution">
    <text evidence="1">The sequence shown here is derived from an EMBL/GenBank/DDBJ whole genome shotgun (WGS) entry which is preliminary data.</text>
</comment>
<dbReference type="SUPFAM" id="SSF144232">
    <property type="entry name" value="HIT/MYND zinc finger-like"/>
    <property type="match status" value="1"/>
</dbReference>
<protein>
    <recommendedName>
        <fullName evidence="3">MYND-type domain-containing protein</fullName>
    </recommendedName>
</protein>
<gene>
    <name evidence="1" type="ORF">DFH07DRAFT_702930</name>
</gene>
<reference evidence="1" key="1">
    <citation type="submission" date="2023-03" db="EMBL/GenBank/DDBJ databases">
        <title>Massive genome expansion in bonnet fungi (Mycena s.s.) driven by repeated elements and novel gene families across ecological guilds.</title>
        <authorList>
            <consortium name="Lawrence Berkeley National Laboratory"/>
            <person name="Harder C.B."/>
            <person name="Miyauchi S."/>
            <person name="Viragh M."/>
            <person name="Kuo A."/>
            <person name="Thoen E."/>
            <person name="Andreopoulos B."/>
            <person name="Lu D."/>
            <person name="Skrede I."/>
            <person name="Drula E."/>
            <person name="Henrissat B."/>
            <person name="Morin E."/>
            <person name="Kohler A."/>
            <person name="Barry K."/>
            <person name="LaButti K."/>
            <person name="Morin E."/>
            <person name="Salamov A."/>
            <person name="Lipzen A."/>
            <person name="Mereny Z."/>
            <person name="Hegedus B."/>
            <person name="Baldrian P."/>
            <person name="Stursova M."/>
            <person name="Weitz H."/>
            <person name="Taylor A."/>
            <person name="Grigoriev I.V."/>
            <person name="Nagy L.G."/>
            <person name="Martin F."/>
            <person name="Kauserud H."/>
        </authorList>
    </citation>
    <scope>NUCLEOTIDE SEQUENCE</scope>
    <source>
        <strain evidence="1">CBHHK188m</strain>
    </source>
</reference>
<name>A0AAD7N2E2_9AGAR</name>
<sequence length="110" mass="12095">RTMSKVEWGESTMWNAAVDEYIASGVDHRTPEAIKNAAKIGQAGGRFRRECEAFGCENMESKSLKPFSHCSGCKTAVSYSHICQKEAWKAHKSACRAGRVRAQMLPSQGA</sequence>
<evidence type="ECO:0000313" key="2">
    <source>
        <dbReference type="Proteomes" id="UP001215280"/>
    </source>
</evidence>
<proteinExistence type="predicted"/>
<dbReference type="Proteomes" id="UP001215280">
    <property type="component" value="Unassembled WGS sequence"/>
</dbReference>
<accession>A0AAD7N2E2</accession>
<feature type="non-terminal residue" evidence="1">
    <location>
        <position position="1"/>
    </location>
</feature>